<organism evidence="2 3">
    <name type="scientific">Microbacterium flavum</name>
    <dbReference type="NCBI Taxonomy" id="415216"/>
    <lineage>
        <taxon>Bacteria</taxon>
        <taxon>Bacillati</taxon>
        <taxon>Actinomycetota</taxon>
        <taxon>Actinomycetes</taxon>
        <taxon>Micrococcales</taxon>
        <taxon>Microbacteriaceae</taxon>
        <taxon>Microbacterium</taxon>
    </lineage>
</organism>
<dbReference type="EMBL" id="JAFLHG010000007">
    <property type="protein sequence ID" value="MBT8798166.1"/>
    <property type="molecule type" value="Genomic_DNA"/>
</dbReference>
<evidence type="ECO:0000259" key="1">
    <source>
        <dbReference type="PROSITE" id="PS51186"/>
    </source>
</evidence>
<dbReference type="Proteomes" id="UP000740605">
    <property type="component" value="Unassembled WGS sequence"/>
</dbReference>
<dbReference type="PROSITE" id="PS51186">
    <property type="entry name" value="GNAT"/>
    <property type="match status" value="1"/>
</dbReference>
<gene>
    <name evidence="2" type="ORF">J0P97_08790</name>
</gene>
<feature type="domain" description="N-acetyltransferase" evidence="1">
    <location>
        <begin position="11"/>
        <end position="166"/>
    </location>
</feature>
<dbReference type="Gene3D" id="3.40.630.30">
    <property type="match status" value="1"/>
</dbReference>
<dbReference type="InterPro" id="IPR051908">
    <property type="entry name" value="Ribosomal_N-acetyltransferase"/>
</dbReference>
<dbReference type="PANTHER" id="PTHR43441:SF10">
    <property type="entry name" value="ACETYLTRANSFERASE"/>
    <property type="match status" value="1"/>
</dbReference>
<evidence type="ECO:0000313" key="2">
    <source>
        <dbReference type="EMBL" id="MBT8798166.1"/>
    </source>
</evidence>
<dbReference type="Pfam" id="PF13302">
    <property type="entry name" value="Acetyltransf_3"/>
    <property type="match status" value="1"/>
</dbReference>
<dbReference type="SUPFAM" id="SSF55729">
    <property type="entry name" value="Acyl-CoA N-acyltransferases (Nat)"/>
    <property type="match status" value="1"/>
</dbReference>
<dbReference type="PANTHER" id="PTHR43441">
    <property type="entry name" value="RIBOSOMAL-PROTEIN-SERINE ACETYLTRANSFERASE"/>
    <property type="match status" value="1"/>
</dbReference>
<keyword evidence="3" id="KW-1185">Reference proteome</keyword>
<comment type="caution">
    <text evidence="2">The sequence shown here is derived from an EMBL/GenBank/DDBJ whole genome shotgun (WGS) entry which is preliminary data.</text>
</comment>
<name>A0ABS5XUR7_9MICO</name>
<dbReference type="InterPro" id="IPR000182">
    <property type="entry name" value="GNAT_dom"/>
</dbReference>
<sequence>MEPVTLRTGRLELSAPRQDDAAAVFAACQDESIRQNTPAPTPFTHQDADALIAKAHEGWRTGEHLVWAVRERDVFCGIVGLYRVDGRGSGELGYWLAPTARGRGILTEAATAVLAWGFSDDGAALHRIEWHAVADNTPSARVARTLGFRFEGVRRAALHGMTGRVDGWAAALLRTDDRSPTRWPVLAD</sequence>
<proteinExistence type="predicted"/>
<protein>
    <submittedName>
        <fullName evidence="2">GNAT family N-acetyltransferase</fullName>
    </submittedName>
</protein>
<evidence type="ECO:0000313" key="3">
    <source>
        <dbReference type="Proteomes" id="UP000740605"/>
    </source>
</evidence>
<dbReference type="InterPro" id="IPR016181">
    <property type="entry name" value="Acyl_CoA_acyltransferase"/>
</dbReference>
<dbReference type="RefSeq" id="WP_215487410.1">
    <property type="nucleotide sequence ID" value="NZ_BAAAPJ010000002.1"/>
</dbReference>
<accession>A0ABS5XUR7</accession>
<reference evidence="2 3" key="1">
    <citation type="submission" date="2021-03" db="EMBL/GenBank/DDBJ databases">
        <title>Microbacterium pauli sp. nov., isolated from microfiltered milk.</title>
        <authorList>
            <person name="Bellassi P."/>
            <person name="Fontana A."/>
            <person name="Callegari M.L."/>
            <person name="Lorenzo M."/>
            <person name="Cappa F."/>
        </authorList>
    </citation>
    <scope>NUCLEOTIDE SEQUENCE [LARGE SCALE GENOMIC DNA]</scope>
    <source>
        <strain evidence="2 3">DSM 18909</strain>
    </source>
</reference>